<protein>
    <submittedName>
        <fullName evidence="1">Uncharacterized protein</fullName>
    </submittedName>
</protein>
<dbReference type="STRING" id="1189619.pgond44_11446"/>
<evidence type="ECO:0000313" key="1">
    <source>
        <dbReference type="EMBL" id="EMY80591.1"/>
    </source>
</evidence>
<sequence length="152" mass="17687">MKRKKLNSQREEIGSKIEFNRKEITFLEFQEKINSKDKILKKILKNRDSKLIDSLDFVTGIDESSIVEIQRNGITTYTARVYTKTDSINDFTNLLVKNSGNETEIHFFRYFPSEDYQMAMLNSITQPFEGVIQSLDKDGYVKDEIVVIEGET</sequence>
<gene>
    <name evidence="1" type="ORF">pgond44_11446</name>
</gene>
<organism evidence="1 2">
    <name type="scientific">Psychroflexus gondwanensis ACAM 44</name>
    <dbReference type="NCBI Taxonomy" id="1189619"/>
    <lineage>
        <taxon>Bacteria</taxon>
        <taxon>Pseudomonadati</taxon>
        <taxon>Bacteroidota</taxon>
        <taxon>Flavobacteriia</taxon>
        <taxon>Flavobacteriales</taxon>
        <taxon>Flavobacteriaceae</taxon>
        <taxon>Psychroflexus</taxon>
    </lineage>
</organism>
<reference evidence="1 2" key="1">
    <citation type="journal article" date="2014" name="Genome Biol. Evol.">
        <title>Extensive gene acquisition in the extremely psychrophilic bacterial species Psychroflexus torquis and the link to sea-ice ecosystem specialism.</title>
        <authorList>
            <person name="Feng S."/>
            <person name="Powell S.M."/>
            <person name="Wilson R."/>
            <person name="Bowman J.P."/>
        </authorList>
    </citation>
    <scope>NUCLEOTIDE SEQUENCE [LARGE SCALE GENOMIC DNA]</scope>
    <source>
        <strain evidence="1 2">ACAM 44</strain>
    </source>
</reference>
<proteinExistence type="predicted"/>
<dbReference type="RefSeq" id="WP_003442053.1">
    <property type="nucleotide sequence ID" value="NZ_APLF01000011.1"/>
</dbReference>
<dbReference type="AlphaFoldDB" id="N1WK33"/>
<accession>N1WK33</accession>
<dbReference type="Proteomes" id="UP000012317">
    <property type="component" value="Unassembled WGS sequence"/>
</dbReference>
<comment type="caution">
    <text evidence="1">The sequence shown here is derived from an EMBL/GenBank/DDBJ whole genome shotgun (WGS) entry which is preliminary data.</text>
</comment>
<evidence type="ECO:0000313" key="2">
    <source>
        <dbReference type="Proteomes" id="UP000012317"/>
    </source>
</evidence>
<dbReference type="EMBL" id="APLF01000011">
    <property type="protein sequence ID" value="EMY80591.1"/>
    <property type="molecule type" value="Genomic_DNA"/>
</dbReference>
<keyword evidence="2" id="KW-1185">Reference proteome</keyword>
<name>N1WK33_9FLAO</name>